<evidence type="ECO:0000313" key="2">
    <source>
        <dbReference type="EMBL" id="CAE2264561.1"/>
    </source>
</evidence>
<gene>
    <name evidence="2" type="ORF">GTHE00462_LOCUS5923</name>
</gene>
<dbReference type="AlphaFoldDB" id="A0A7S4N411"/>
<proteinExistence type="predicted"/>
<evidence type="ECO:0000256" key="1">
    <source>
        <dbReference type="SAM" id="SignalP"/>
    </source>
</evidence>
<organism evidence="2">
    <name type="scientific">Guillardia theta</name>
    <name type="common">Cryptophyte</name>
    <name type="synonym">Cryptomonas phi</name>
    <dbReference type="NCBI Taxonomy" id="55529"/>
    <lineage>
        <taxon>Eukaryota</taxon>
        <taxon>Cryptophyceae</taxon>
        <taxon>Pyrenomonadales</taxon>
        <taxon>Geminigeraceae</taxon>
        <taxon>Guillardia</taxon>
    </lineage>
</organism>
<feature type="signal peptide" evidence="1">
    <location>
        <begin position="1"/>
        <end position="25"/>
    </location>
</feature>
<accession>A0A7S4N411</accession>
<keyword evidence="1" id="KW-0732">Signal</keyword>
<feature type="chain" id="PRO_5030834448" evidence="1">
    <location>
        <begin position="26"/>
        <end position="322"/>
    </location>
</feature>
<sequence>MHCSMRKRVCMPMLMFHMLMHVELSSSFLSCKLPVPTRNCVLSHCLVKRAKFDRRQLLMNYVTIDVGNIKKEQRLPISMTESFQKWILSEDELRPFFNSASYGKESGWVDPFSFDEAWLPTDLPLPLMRPAIGALTKDGQVKYLMPALDMCVQAGGKLWWNRGINSVPLAKRWLDVNCADLSRMSIQAFCQGGYEDAKRAVKELGDDHPDNELGPWKKLWEAPAAKGIVELVETLSDDKGACVEKGYHIIVIPLPEEPLREAPDAGNRLRLCLSAAGAIDPLQDGIETTYSELNVLFRATMPGNESEHMPQVYKELFNLAGS</sequence>
<name>A0A7S4N411_GUITH</name>
<protein>
    <submittedName>
        <fullName evidence="2">Uncharacterized protein</fullName>
    </submittedName>
</protein>
<reference evidence="2" key="1">
    <citation type="submission" date="2021-01" db="EMBL/GenBank/DDBJ databases">
        <authorList>
            <person name="Corre E."/>
            <person name="Pelletier E."/>
            <person name="Niang G."/>
            <person name="Scheremetjew M."/>
            <person name="Finn R."/>
            <person name="Kale V."/>
            <person name="Holt S."/>
            <person name="Cochrane G."/>
            <person name="Meng A."/>
            <person name="Brown T."/>
            <person name="Cohen L."/>
        </authorList>
    </citation>
    <scope>NUCLEOTIDE SEQUENCE</scope>
    <source>
        <strain evidence="2">CCMP 2712</strain>
    </source>
</reference>
<dbReference type="EMBL" id="HBKN01007428">
    <property type="protein sequence ID" value="CAE2264561.1"/>
    <property type="molecule type" value="Transcribed_RNA"/>
</dbReference>